<evidence type="ECO:0000256" key="3">
    <source>
        <dbReference type="ARBA" id="ARBA00022692"/>
    </source>
</evidence>
<comment type="subcellular location">
    <subcellularLocation>
        <location evidence="1">Cell membrane</location>
        <topology evidence="1">Multi-pass membrane protein</topology>
    </subcellularLocation>
</comment>
<sequence>MTLAQWVSLLALNLAGAASPGPDMILIMRLATRSRTHALAAALGIQLGVVMWTSLTVFGAAAILTAYPSVLAFVQLIGGIALIWMGRNMAMAGWRDRSTKPVDLADAALRLGSLKSAFKTGWLTNIANPKIVLFLAAIVAPLLPQSPSIGLSIAVIAALTLSAFLLFVVVAFFLSTKAVRRRVLAAGPWIDIASGVLFMVIGGSLAINGLVTMIWA</sequence>
<dbReference type="PANTHER" id="PTHR30086:SF20">
    <property type="entry name" value="ARGININE EXPORTER PROTEIN ARGO-RELATED"/>
    <property type="match status" value="1"/>
</dbReference>
<comment type="caution">
    <text evidence="7">The sequence shown here is derived from an EMBL/GenBank/DDBJ whole genome shotgun (WGS) entry which is preliminary data.</text>
</comment>
<dbReference type="Pfam" id="PF01810">
    <property type="entry name" value="LysE"/>
    <property type="match status" value="1"/>
</dbReference>
<gene>
    <name evidence="7" type="ORF">QPX42_02645</name>
</gene>
<dbReference type="EMBL" id="JASNVH010000003">
    <property type="protein sequence ID" value="MDK4306453.1"/>
    <property type="molecule type" value="Genomic_DNA"/>
</dbReference>
<evidence type="ECO:0000256" key="1">
    <source>
        <dbReference type="ARBA" id="ARBA00004651"/>
    </source>
</evidence>
<accession>A0AAP4BNU5</accession>
<feature type="transmembrane region" description="Helical" evidence="6">
    <location>
        <begin position="39"/>
        <end position="64"/>
    </location>
</feature>
<evidence type="ECO:0000256" key="5">
    <source>
        <dbReference type="ARBA" id="ARBA00023136"/>
    </source>
</evidence>
<dbReference type="Proteomes" id="UP001224412">
    <property type="component" value="Unassembled WGS sequence"/>
</dbReference>
<proteinExistence type="predicted"/>
<evidence type="ECO:0000256" key="4">
    <source>
        <dbReference type="ARBA" id="ARBA00022989"/>
    </source>
</evidence>
<keyword evidence="5 6" id="KW-0472">Membrane</keyword>
<keyword evidence="2" id="KW-1003">Cell membrane</keyword>
<evidence type="ECO:0000256" key="2">
    <source>
        <dbReference type="ARBA" id="ARBA00022475"/>
    </source>
</evidence>
<feature type="transmembrane region" description="Helical" evidence="6">
    <location>
        <begin position="149"/>
        <end position="174"/>
    </location>
</feature>
<evidence type="ECO:0000256" key="6">
    <source>
        <dbReference type="SAM" id="Phobius"/>
    </source>
</evidence>
<keyword evidence="3 6" id="KW-0812">Transmembrane</keyword>
<evidence type="ECO:0000313" key="8">
    <source>
        <dbReference type="Proteomes" id="UP001224412"/>
    </source>
</evidence>
<dbReference type="GO" id="GO:0015171">
    <property type="term" value="F:amino acid transmembrane transporter activity"/>
    <property type="evidence" value="ECO:0007669"/>
    <property type="project" value="TreeGrafter"/>
</dbReference>
<dbReference type="PANTHER" id="PTHR30086">
    <property type="entry name" value="ARGININE EXPORTER PROTEIN ARGO"/>
    <property type="match status" value="1"/>
</dbReference>
<dbReference type="GO" id="GO:0005886">
    <property type="term" value="C:plasma membrane"/>
    <property type="evidence" value="ECO:0007669"/>
    <property type="project" value="UniProtKB-SubCell"/>
</dbReference>
<protein>
    <submittedName>
        <fullName evidence="7">LysE family translocator</fullName>
    </submittedName>
</protein>
<keyword evidence="4 6" id="KW-1133">Transmembrane helix</keyword>
<feature type="transmembrane region" description="Helical" evidence="6">
    <location>
        <begin position="195"/>
        <end position="215"/>
    </location>
</feature>
<name>A0AAP4BNU5_9CORY</name>
<dbReference type="RefSeq" id="WP_126925799.1">
    <property type="nucleotide sequence ID" value="NZ_CP100362.1"/>
</dbReference>
<organism evidence="7 8">
    <name type="scientific">Corynebacterium pseudodiphtheriticum</name>
    <dbReference type="NCBI Taxonomy" id="37637"/>
    <lineage>
        <taxon>Bacteria</taxon>
        <taxon>Bacillati</taxon>
        <taxon>Actinomycetota</taxon>
        <taxon>Actinomycetes</taxon>
        <taxon>Mycobacteriales</taxon>
        <taxon>Corynebacteriaceae</taxon>
        <taxon>Corynebacterium</taxon>
    </lineage>
</organism>
<evidence type="ECO:0000313" key="7">
    <source>
        <dbReference type="EMBL" id="MDK4306453.1"/>
    </source>
</evidence>
<feature type="transmembrane region" description="Helical" evidence="6">
    <location>
        <begin position="122"/>
        <end position="143"/>
    </location>
</feature>
<dbReference type="AlphaFoldDB" id="A0AAP4BNU5"/>
<feature type="transmembrane region" description="Helical" evidence="6">
    <location>
        <begin position="70"/>
        <end position="90"/>
    </location>
</feature>
<reference evidence="7" key="1">
    <citation type="submission" date="2023-05" db="EMBL/GenBank/DDBJ databases">
        <title>Metabolic capabilities are highly conserved among human nasal-associated Corynebacterium species in pangenomic analyses.</title>
        <authorList>
            <person name="Tran T.H."/>
            <person name="Roberts A.Q."/>
            <person name="Escapa I.F."/>
            <person name="Gao W."/>
            <person name="Conlan S."/>
            <person name="Kong H."/>
            <person name="Segre J.A."/>
            <person name="Kelly M.S."/>
            <person name="Lemon K.P."/>
        </authorList>
    </citation>
    <scope>NUCLEOTIDE SEQUENCE</scope>
    <source>
        <strain evidence="7">KPL2773</strain>
    </source>
</reference>
<dbReference type="InterPro" id="IPR001123">
    <property type="entry name" value="LeuE-type"/>
</dbReference>